<proteinExistence type="inferred from homology"/>
<name>A0ABX2B3E3_9BACT</name>
<evidence type="ECO:0000259" key="6">
    <source>
        <dbReference type="Pfam" id="PF08281"/>
    </source>
</evidence>
<keyword evidence="2" id="KW-0805">Transcription regulation</keyword>
<dbReference type="InterPro" id="IPR036388">
    <property type="entry name" value="WH-like_DNA-bd_sf"/>
</dbReference>
<reference evidence="7 8" key="1">
    <citation type="submission" date="2020-05" db="EMBL/GenBank/DDBJ databases">
        <title>Distinct polysaccharide utilization as determinants for interspecies competition between intestinal Prevotella spp.</title>
        <authorList>
            <person name="Galvez E.J.C."/>
            <person name="Iljazovic A."/>
            <person name="Strowig T."/>
        </authorList>
    </citation>
    <scope>NUCLEOTIDE SEQUENCE [LARGE SCALE GENOMIC DNA]</scope>
    <source>
        <strain evidence="7 8">PCHR</strain>
    </source>
</reference>
<dbReference type="SUPFAM" id="SSF88946">
    <property type="entry name" value="Sigma2 domain of RNA polymerase sigma factors"/>
    <property type="match status" value="1"/>
</dbReference>
<comment type="similarity">
    <text evidence="1">Belongs to the sigma-70 factor family. ECF subfamily.</text>
</comment>
<dbReference type="InterPro" id="IPR013325">
    <property type="entry name" value="RNA_pol_sigma_r2"/>
</dbReference>
<evidence type="ECO:0000256" key="2">
    <source>
        <dbReference type="ARBA" id="ARBA00023015"/>
    </source>
</evidence>
<dbReference type="InterPro" id="IPR013249">
    <property type="entry name" value="RNA_pol_sigma70_r4_t2"/>
</dbReference>
<dbReference type="Gene3D" id="1.10.1740.10">
    <property type="match status" value="1"/>
</dbReference>
<gene>
    <name evidence="7" type="ORF">HPS54_10370</name>
</gene>
<dbReference type="Pfam" id="PF04542">
    <property type="entry name" value="Sigma70_r2"/>
    <property type="match status" value="1"/>
</dbReference>
<evidence type="ECO:0000256" key="1">
    <source>
        <dbReference type="ARBA" id="ARBA00010641"/>
    </source>
</evidence>
<protein>
    <submittedName>
        <fullName evidence="7">Sigma-70 family RNA polymerase sigma factor</fullName>
    </submittedName>
</protein>
<keyword evidence="4" id="KW-0804">Transcription</keyword>
<dbReference type="Gene3D" id="1.10.10.10">
    <property type="entry name" value="Winged helix-like DNA-binding domain superfamily/Winged helix DNA-binding domain"/>
    <property type="match status" value="1"/>
</dbReference>
<dbReference type="PANTHER" id="PTHR43133">
    <property type="entry name" value="RNA POLYMERASE ECF-TYPE SIGMA FACTO"/>
    <property type="match status" value="1"/>
</dbReference>
<dbReference type="SUPFAM" id="SSF88659">
    <property type="entry name" value="Sigma3 and sigma4 domains of RNA polymerase sigma factors"/>
    <property type="match status" value="1"/>
</dbReference>
<accession>A0ABX2B3E3</accession>
<comment type="caution">
    <text evidence="7">The sequence shown here is derived from an EMBL/GenBank/DDBJ whole genome shotgun (WGS) entry which is preliminary data.</text>
</comment>
<dbReference type="PANTHER" id="PTHR43133:SF45">
    <property type="entry name" value="RNA POLYMERASE ECF-TYPE SIGMA FACTOR"/>
    <property type="match status" value="1"/>
</dbReference>
<organism evidence="7 8">
    <name type="scientific">Xylanibacter caecicola</name>
    <dbReference type="NCBI Taxonomy" id="2736294"/>
    <lineage>
        <taxon>Bacteria</taxon>
        <taxon>Pseudomonadati</taxon>
        <taxon>Bacteroidota</taxon>
        <taxon>Bacteroidia</taxon>
        <taxon>Bacteroidales</taxon>
        <taxon>Prevotellaceae</taxon>
        <taxon>Xylanibacter</taxon>
    </lineage>
</organism>
<feature type="domain" description="RNA polymerase sigma factor 70 region 4 type 2" evidence="6">
    <location>
        <begin position="102"/>
        <end position="153"/>
    </location>
</feature>
<feature type="domain" description="RNA polymerase sigma-70 region 2" evidence="5">
    <location>
        <begin position="13"/>
        <end position="78"/>
    </location>
</feature>
<evidence type="ECO:0000313" key="7">
    <source>
        <dbReference type="EMBL" id="NPE25916.1"/>
    </source>
</evidence>
<dbReference type="EMBL" id="JABKKJ010000021">
    <property type="protein sequence ID" value="NPE25916.1"/>
    <property type="molecule type" value="Genomic_DNA"/>
</dbReference>
<evidence type="ECO:0000256" key="3">
    <source>
        <dbReference type="ARBA" id="ARBA00023082"/>
    </source>
</evidence>
<dbReference type="InterPro" id="IPR014284">
    <property type="entry name" value="RNA_pol_sigma-70_dom"/>
</dbReference>
<sequence>MNVSETEFAQIARTHKSIIYTVCYMFSKNADEVADLFQETLANIWSGLPGFNGQSDIRTWIYRVTLNTCISADRKKRRAGCNIHDMDIALFEDNDRETKQINMLHKRISRLQPFDRAIVLLWLENMSYEEIGAVVGISTKNVSVRLFRIKEELKKMSDN</sequence>
<evidence type="ECO:0000259" key="5">
    <source>
        <dbReference type="Pfam" id="PF04542"/>
    </source>
</evidence>
<dbReference type="Pfam" id="PF08281">
    <property type="entry name" value="Sigma70_r4_2"/>
    <property type="match status" value="1"/>
</dbReference>
<dbReference type="InterPro" id="IPR007627">
    <property type="entry name" value="RNA_pol_sigma70_r2"/>
</dbReference>
<dbReference type="Proteomes" id="UP000820977">
    <property type="component" value="Unassembled WGS sequence"/>
</dbReference>
<evidence type="ECO:0000256" key="4">
    <source>
        <dbReference type="ARBA" id="ARBA00023163"/>
    </source>
</evidence>
<dbReference type="CDD" id="cd06171">
    <property type="entry name" value="Sigma70_r4"/>
    <property type="match status" value="1"/>
</dbReference>
<dbReference type="NCBIfam" id="TIGR02937">
    <property type="entry name" value="sigma70-ECF"/>
    <property type="match status" value="1"/>
</dbReference>
<keyword evidence="8" id="KW-1185">Reference proteome</keyword>
<evidence type="ECO:0000313" key="8">
    <source>
        <dbReference type="Proteomes" id="UP000820977"/>
    </source>
</evidence>
<keyword evidence="3" id="KW-0731">Sigma factor</keyword>
<dbReference type="InterPro" id="IPR013324">
    <property type="entry name" value="RNA_pol_sigma_r3/r4-like"/>
</dbReference>
<dbReference type="RefSeq" id="WP_172345379.1">
    <property type="nucleotide sequence ID" value="NZ_CASTNK010000033.1"/>
</dbReference>
<dbReference type="InterPro" id="IPR039425">
    <property type="entry name" value="RNA_pol_sigma-70-like"/>
</dbReference>